<dbReference type="EMBL" id="FNEV01000003">
    <property type="protein sequence ID" value="SDJ28444.1"/>
    <property type="molecule type" value="Genomic_DNA"/>
</dbReference>
<proteinExistence type="predicted"/>
<evidence type="ECO:0000313" key="2">
    <source>
        <dbReference type="EMBL" id="SDJ28444.1"/>
    </source>
</evidence>
<feature type="chain" id="PRO_5039252422" description="DUF3221 domain-containing protein" evidence="1">
    <location>
        <begin position="20"/>
        <end position="308"/>
    </location>
</feature>
<feature type="signal peptide" evidence="1">
    <location>
        <begin position="1"/>
        <end position="19"/>
    </location>
</feature>
<protein>
    <recommendedName>
        <fullName evidence="4">DUF3221 domain-containing protein</fullName>
    </recommendedName>
</protein>
<dbReference type="PROSITE" id="PS51257">
    <property type="entry name" value="PROKAR_LIPOPROTEIN"/>
    <property type="match status" value="1"/>
</dbReference>
<evidence type="ECO:0000256" key="1">
    <source>
        <dbReference type="SAM" id="SignalP"/>
    </source>
</evidence>
<sequence>MKKSLWMILFLLLGACGEAAESTEHEPEQEEIEKKEEPGLKEDEIIVTRADGSEEIHETIEYDLAHSTGSIKTINGYTLSQKYDELVGINVRAKIKNRKYSENIRRRILQIEHKLREDNRGSSFQSNYSGGNIPGDYSPVEEGRFEHPYLDERVVVFEKGIPEFESLEVGYGINRYTEDYSQEAYIGFEKGVSQEEIEEKLYEIMSMLETMPVDNGVEEDVDFVAPDFQMLENSVAGEVTEVLSGEAIEIEFCDATAFRNGACGVYKMEDPDRLADVEKGDIVYFTYKAFPEEERYEMTGFRGKNLYE</sequence>
<dbReference type="RefSeq" id="WP_093193200.1">
    <property type="nucleotide sequence ID" value="NZ_FNEV01000003.1"/>
</dbReference>
<reference evidence="3" key="1">
    <citation type="submission" date="2016-10" db="EMBL/GenBank/DDBJ databases">
        <authorList>
            <person name="Varghese N."/>
            <person name="Submissions S."/>
        </authorList>
    </citation>
    <scope>NUCLEOTIDE SEQUENCE [LARGE SCALE GENOMIC DNA]</scope>
    <source>
        <strain evidence="3">DSM 4771</strain>
    </source>
</reference>
<dbReference type="Proteomes" id="UP000199225">
    <property type="component" value="Unassembled WGS sequence"/>
</dbReference>
<gene>
    <name evidence="2" type="ORF">SAMN04490247_1456</name>
</gene>
<dbReference type="AlphaFoldDB" id="A0A1G8SH18"/>
<keyword evidence="1" id="KW-0732">Signal</keyword>
<evidence type="ECO:0000313" key="3">
    <source>
        <dbReference type="Proteomes" id="UP000199225"/>
    </source>
</evidence>
<keyword evidence="3" id="KW-1185">Reference proteome</keyword>
<organism evidence="2 3">
    <name type="scientific">Salimicrobium halophilum</name>
    <dbReference type="NCBI Taxonomy" id="86666"/>
    <lineage>
        <taxon>Bacteria</taxon>
        <taxon>Bacillati</taxon>
        <taxon>Bacillota</taxon>
        <taxon>Bacilli</taxon>
        <taxon>Bacillales</taxon>
        <taxon>Bacillaceae</taxon>
        <taxon>Salimicrobium</taxon>
    </lineage>
</organism>
<dbReference type="OrthoDB" id="9826820at2"/>
<evidence type="ECO:0008006" key="4">
    <source>
        <dbReference type="Google" id="ProtNLM"/>
    </source>
</evidence>
<name>A0A1G8SH18_9BACI</name>
<accession>A0A1G8SH18</accession>